<evidence type="ECO:0000256" key="1">
    <source>
        <dbReference type="ARBA" id="ARBA00022729"/>
    </source>
</evidence>
<gene>
    <name evidence="3" type="ORF">H9968_08545</name>
</gene>
<dbReference type="PANTHER" id="PTHR43405">
    <property type="entry name" value="GLYCOSYL HYDROLASE DIGH"/>
    <property type="match status" value="1"/>
</dbReference>
<dbReference type="InterPro" id="IPR052177">
    <property type="entry name" value="Divisome_Glycosyl_Hydrolase"/>
</dbReference>
<reference evidence="3" key="2">
    <citation type="submission" date="2021-04" db="EMBL/GenBank/DDBJ databases">
        <authorList>
            <person name="Gilroy R."/>
        </authorList>
    </citation>
    <scope>NUCLEOTIDE SEQUENCE</scope>
    <source>
        <strain evidence="3">CHK179-28034</strain>
    </source>
</reference>
<reference evidence="3" key="1">
    <citation type="journal article" date="2021" name="PeerJ">
        <title>Extensive microbial diversity within the chicken gut microbiome revealed by metagenomics and culture.</title>
        <authorList>
            <person name="Gilroy R."/>
            <person name="Ravi A."/>
            <person name="Getino M."/>
            <person name="Pursley I."/>
            <person name="Horton D.L."/>
            <person name="Alikhan N.F."/>
            <person name="Baker D."/>
            <person name="Gharbi K."/>
            <person name="Hall N."/>
            <person name="Watson M."/>
            <person name="Adriaenssens E.M."/>
            <person name="Foster-Nyarko E."/>
            <person name="Jarju S."/>
            <person name="Secka A."/>
            <person name="Antonio M."/>
            <person name="Oren A."/>
            <person name="Chaudhuri R.R."/>
            <person name="La Ragione R."/>
            <person name="Hildebrand F."/>
            <person name="Pallen M.J."/>
        </authorList>
    </citation>
    <scope>NUCLEOTIDE SEQUENCE</scope>
    <source>
        <strain evidence="3">CHK179-28034</strain>
    </source>
</reference>
<dbReference type="Proteomes" id="UP000824049">
    <property type="component" value="Unassembled WGS sequence"/>
</dbReference>
<sequence length="456" mass="52281">MKHFVQNLILVILLTILLLFSYAFVQKKTEKFGFSEFYQFLMNHESGQNNERAGEKEDAPAAEKQNSTYRAVWLSYLEFNAYRRSVEQNNENNFRKFFRRVLNRSKKCGLNRVIVQVRPFGDALYESGYFPWAACISGTQGTDPGYDPLAVMVELAHKKDFQIEAWINPYRVSSGSDLDVLSTDNPAKVWALSDDKTRNVLSYDGALYYNPSSQEVQELIINGVKEIVENYEVDGIHMDDYFYPTFTESNVNSAFDSLEYQKGLSAGAIEKTLTLADWRRQNVNTLVSAIYQAIKSANADVTFGISPAGNLDNLRSDLQYYVDVDTWVKSEGYIDYVMPQIYWGYTNKEAPFDEILKEWVELAEGSDVKLYVGLQMYRLGTSDDGQSDYQELQDGALIQKEITQLEHTPAVGGYCLFSYQYLDADNKTYDYDSNEFAAKRKKILKETVKHLMEGKK</sequence>
<keyword evidence="1" id="KW-0732">Signal</keyword>
<dbReference type="InterPro" id="IPR003790">
    <property type="entry name" value="GHL10"/>
</dbReference>
<dbReference type="Gene3D" id="3.20.20.80">
    <property type="entry name" value="Glycosidases"/>
    <property type="match status" value="1"/>
</dbReference>
<dbReference type="SUPFAM" id="SSF51445">
    <property type="entry name" value="(Trans)glycosidases"/>
    <property type="match status" value="1"/>
</dbReference>
<protein>
    <submittedName>
        <fullName evidence="3">Family 10 glycosylhydrolase</fullName>
    </submittedName>
</protein>
<organism evidence="3 4">
    <name type="scientific">Candidatus Anaerobutyricum stercoris</name>
    <dbReference type="NCBI Taxonomy" id="2838457"/>
    <lineage>
        <taxon>Bacteria</taxon>
        <taxon>Bacillati</taxon>
        <taxon>Bacillota</taxon>
        <taxon>Clostridia</taxon>
        <taxon>Lachnospirales</taxon>
        <taxon>Lachnospiraceae</taxon>
        <taxon>Anaerobutyricum</taxon>
    </lineage>
</organism>
<accession>A0A9D2ELY3</accession>
<dbReference type="EMBL" id="DXBR01000076">
    <property type="protein sequence ID" value="HIZ39957.1"/>
    <property type="molecule type" value="Genomic_DNA"/>
</dbReference>
<dbReference type="AlphaFoldDB" id="A0A9D2ELY3"/>
<dbReference type="InterPro" id="IPR017853">
    <property type="entry name" value="GH"/>
</dbReference>
<dbReference type="Pfam" id="PF02638">
    <property type="entry name" value="GHL10"/>
    <property type="match status" value="1"/>
</dbReference>
<proteinExistence type="predicted"/>
<evidence type="ECO:0000313" key="4">
    <source>
        <dbReference type="Proteomes" id="UP000824049"/>
    </source>
</evidence>
<dbReference type="PANTHER" id="PTHR43405:SF1">
    <property type="entry name" value="GLYCOSYL HYDROLASE DIGH"/>
    <property type="match status" value="1"/>
</dbReference>
<feature type="domain" description="Glycosyl hydrolase-like 10" evidence="2">
    <location>
        <begin position="70"/>
        <end position="389"/>
    </location>
</feature>
<evidence type="ECO:0000313" key="3">
    <source>
        <dbReference type="EMBL" id="HIZ39957.1"/>
    </source>
</evidence>
<comment type="caution">
    <text evidence="3">The sequence shown here is derived from an EMBL/GenBank/DDBJ whole genome shotgun (WGS) entry which is preliminary data.</text>
</comment>
<name>A0A9D2ELY3_9FIRM</name>
<evidence type="ECO:0000259" key="2">
    <source>
        <dbReference type="Pfam" id="PF02638"/>
    </source>
</evidence>